<evidence type="ECO:0000313" key="7">
    <source>
        <dbReference type="Proteomes" id="UP000285310"/>
    </source>
</evidence>
<dbReference type="Proteomes" id="UP000285310">
    <property type="component" value="Unassembled WGS sequence"/>
</dbReference>
<evidence type="ECO:0000256" key="1">
    <source>
        <dbReference type="ARBA" id="ARBA00004141"/>
    </source>
</evidence>
<dbReference type="Pfam" id="PF02674">
    <property type="entry name" value="Colicin_V"/>
    <property type="match status" value="1"/>
</dbReference>
<accession>A0A423Q278</accession>
<feature type="transmembrane region" description="Helical" evidence="5">
    <location>
        <begin position="7"/>
        <end position="25"/>
    </location>
</feature>
<reference evidence="6 7" key="1">
    <citation type="submission" date="2013-10" db="EMBL/GenBank/DDBJ databases">
        <title>Salinisphaera japonica YTM-1 Genome Sequencing.</title>
        <authorList>
            <person name="Lai Q."/>
            <person name="Li C."/>
            <person name="Shao Z."/>
        </authorList>
    </citation>
    <scope>NUCLEOTIDE SEQUENCE [LARGE SCALE GENOMIC DNA]</scope>
    <source>
        <strain evidence="6 7">YTM-1</strain>
    </source>
</reference>
<dbReference type="InParanoid" id="A0A423Q278"/>
<evidence type="ECO:0000256" key="3">
    <source>
        <dbReference type="ARBA" id="ARBA00022989"/>
    </source>
</evidence>
<keyword evidence="3 5" id="KW-1133">Transmembrane helix</keyword>
<evidence type="ECO:0000256" key="4">
    <source>
        <dbReference type="ARBA" id="ARBA00023136"/>
    </source>
</evidence>
<feature type="transmembrane region" description="Helical" evidence="5">
    <location>
        <begin position="100"/>
        <end position="123"/>
    </location>
</feature>
<evidence type="ECO:0000256" key="2">
    <source>
        <dbReference type="ARBA" id="ARBA00022692"/>
    </source>
</evidence>
<feature type="transmembrane region" description="Helical" evidence="5">
    <location>
        <begin position="31"/>
        <end position="52"/>
    </location>
</feature>
<proteinExistence type="predicted"/>
<keyword evidence="4 5" id="KW-0472">Membrane</keyword>
<evidence type="ECO:0000256" key="5">
    <source>
        <dbReference type="SAM" id="Phobius"/>
    </source>
</evidence>
<name>A0A423Q278_9GAMM</name>
<dbReference type="InterPro" id="IPR003825">
    <property type="entry name" value="Colicin-V_CvpA"/>
</dbReference>
<dbReference type="FunCoup" id="A0A423Q278">
    <property type="interactions" value="135"/>
</dbReference>
<dbReference type="GO" id="GO:0009403">
    <property type="term" value="P:toxin biosynthetic process"/>
    <property type="evidence" value="ECO:0007669"/>
    <property type="project" value="InterPro"/>
</dbReference>
<dbReference type="OrthoDB" id="9810601at2"/>
<sequence>MIWIDVIIAIVVVLSAIIGFFRGFLREVLGLATWIVAFFVAFRFAPTVETLLVDWIDMDSARLVVAFAAVFIGVLIVGAILNYFLGQLVSGTGLAGTDRVLGIAFGVARGVAVLVLLVMLAGVTSVPRDAWWQNSIFIAKLEHGAIWARGYLPPNVAGAITFPDATDGAAGDGNPASASIN</sequence>
<dbReference type="RefSeq" id="WP_123656664.1">
    <property type="nucleotide sequence ID" value="NZ_AYKG01000001.1"/>
</dbReference>
<evidence type="ECO:0000313" key="6">
    <source>
        <dbReference type="EMBL" id="ROO32734.1"/>
    </source>
</evidence>
<comment type="subcellular location">
    <subcellularLocation>
        <location evidence="1">Membrane</location>
        <topology evidence="1">Multi-pass membrane protein</topology>
    </subcellularLocation>
</comment>
<dbReference type="PANTHER" id="PTHR36926:SF1">
    <property type="entry name" value="COLICIN V PRODUCTION PROTEIN"/>
    <property type="match status" value="1"/>
</dbReference>
<dbReference type="EMBL" id="AYKG01000001">
    <property type="protein sequence ID" value="ROO32734.1"/>
    <property type="molecule type" value="Genomic_DNA"/>
</dbReference>
<keyword evidence="7" id="KW-1185">Reference proteome</keyword>
<dbReference type="GO" id="GO:0016020">
    <property type="term" value="C:membrane"/>
    <property type="evidence" value="ECO:0007669"/>
    <property type="project" value="UniProtKB-SubCell"/>
</dbReference>
<keyword evidence="2 5" id="KW-0812">Transmembrane</keyword>
<protein>
    <submittedName>
        <fullName evidence="6">Colicin V production CvpA</fullName>
    </submittedName>
</protein>
<gene>
    <name evidence="6" type="ORF">SAJA_00355</name>
</gene>
<dbReference type="PANTHER" id="PTHR36926">
    <property type="entry name" value="COLICIN V PRODUCTION PROTEIN"/>
    <property type="match status" value="1"/>
</dbReference>
<feature type="transmembrane region" description="Helical" evidence="5">
    <location>
        <begin position="64"/>
        <end position="85"/>
    </location>
</feature>
<dbReference type="AlphaFoldDB" id="A0A423Q278"/>
<organism evidence="6 7">
    <name type="scientific">Salinisphaera japonica YTM-1</name>
    <dbReference type="NCBI Taxonomy" id="1209778"/>
    <lineage>
        <taxon>Bacteria</taxon>
        <taxon>Pseudomonadati</taxon>
        <taxon>Pseudomonadota</taxon>
        <taxon>Gammaproteobacteria</taxon>
        <taxon>Salinisphaerales</taxon>
        <taxon>Salinisphaeraceae</taxon>
        <taxon>Salinisphaera</taxon>
    </lineage>
</organism>
<comment type="caution">
    <text evidence="6">The sequence shown here is derived from an EMBL/GenBank/DDBJ whole genome shotgun (WGS) entry which is preliminary data.</text>
</comment>
<dbReference type="InterPro" id="IPR052719">
    <property type="entry name" value="CvpA-like"/>
</dbReference>